<proteinExistence type="predicted"/>
<dbReference type="Proteomes" id="UP000538666">
    <property type="component" value="Unassembled WGS sequence"/>
</dbReference>
<dbReference type="GO" id="GO:0044718">
    <property type="term" value="P:siderophore transmembrane transport"/>
    <property type="evidence" value="ECO:0007669"/>
    <property type="project" value="TreeGrafter"/>
</dbReference>
<dbReference type="InterPro" id="IPR012910">
    <property type="entry name" value="Plug_dom"/>
</dbReference>
<dbReference type="AlphaFoldDB" id="A0A841K4T0"/>
<evidence type="ECO:0000256" key="1">
    <source>
        <dbReference type="ARBA" id="ARBA00004571"/>
    </source>
</evidence>
<dbReference type="GO" id="GO:0015344">
    <property type="term" value="F:siderophore uptake transmembrane transporter activity"/>
    <property type="evidence" value="ECO:0007669"/>
    <property type="project" value="TreeGrafter"/>
</dbReference>
<feature type="signal peptide" evidence="7">
    <location>
        <begin position="1"/>
        <end position="23"/>
    </location>
</feature>
<dbReference type="Pfam" id="PF07715">
    <property type="entry name" value="Plug"/>
    <property type="match status" value="1"/>
</dbReference>
<dbReference type="PANTHER" id="PTHR30069">
    <property type="entry name" value="TONB-DEPENDENT OUTER MEMBRANE RECEPTOR"/>
    <property type="match status" value="1"/>
</dbReference>
<feature type="domain" description="TonB-dependent transporter Oar-like beta-barrel" evidence="9">
    <location>
        <begin position="245"/>
        <end position="979"/>
    </location>
</feature>
<keyword evidence="11" id="KW-1185">Reference proteome</keyword>
<protein>
    <recommendedName>
        <fullName evidence="12">TonB-dependent receptor plug domain-containing protein</fullName>
    </recommendedName>
</protein>
<dbReference type="SUPFAM" id="SSF49452">
    <property type="entry name" value="Starch-binding domain-like"/>
    <property type="match status" value="1"/>
</dbReference>
<gene>
    <name evidence="10" type="ORF">HNQ77_003579</name>
</gene>
<dbReference type="Gene3D" id="2.60.40.1120">
    <property type="entry name" value="Carboxypeptidase-like, regulatory domain"/>
    <property type="match status" value="1"/>
</dbReference>
<dbReference type="Pfam" id="PF25183">
    <property type="entry name" value="OMP_b-brl_4"/>
    <property type="match status" value="2"/>
</dbReference>
<keyword evidence="4" id="KW-0812">Transmembrane</keyword>
<feature type="domain" description="TonB-dependent receptor plug" evidence="8">
    <location>
        <begin position="137"/>
        <end position="238"/>
    </location>
</feature>
<evidence type="ECO:0000256" key="2">
    <source>
        <dbReference type="ARBA" id="ARBA00022448"/>
    </source>
</evidence>
<feature type="chain" id="PRO_5032334743" description="TonB-dependent receptor plug domain-containing protein" evidence="7">
    <location>
        <begin position="24"/>
        <end position="1183"/>
    </location>
</feature>
<evidence type="ECO:0000313" key="11">
    <source>
        <dbReference type="Proteomes" id="UP000538666"/>
    </source>
</evidence>
<reference evidence="10 11" key="1">
    <citation type="submission" date="2020-08" db="EMBL/GenBank/DDBJ databases">
        <title>Genomic Encyclopedia of Type Strains, Phase IV (KMG-IV): sequencing the most valuable type-strain genomes for metagenomic binning, comparative biology and taxonomic classification.</title>
        <authorList>
            <person name="Goeker M."/>
        </authorList>
    </citation>
    <scope>NUCLEOTIDE SEQUENCE [LARGE SCALE GENOMIC DNA]</scope>
    <source>
        <strain evidence="10 11">DSM 103733</strain>
    </source>
</reference>
<dbReference type="SUPFAM" id="SSF56935">
    <property type="entry name" value="Porins"/>
    <property type="match status" value="1"/>
</dbReference>
<evidence type="ECO:0000256" key="4">
    <source>
        <dbReference type="ARBA" id="ARBA00022692"/>
    </source>
</evidence>
<keyword evidence="7" id="KW-0732">Signal</keyword>
<accession>A0A841K4T0</accession>
<dbReference type="OrthoDB" id="97893at2"/>
<keyword evidence="5" id="KW-0472">Membrane</keyword>
<sequence length="1183" mass="125787">MRYKNFFVTVVVFFSLVICVSTASGQGITTGSITGTVTDQTGAVVSNAEITATDIAKGTTIKAASQSSGVFAFHAVPIGTYKLRVSASGFSPGNIDSVVVVSGVTTDLKSVELSITATESVIITGNTSPLLQISDSQVSTTFSGQTLENSPLNNAFDTVAEVIPGVVSTHADNFSNTNGDNFSVNGQSGRYNNFEFDGQSDNDNTIGGPQIFFGNQDAIAEIQIITDDFSAQYGRNSGAVINYLTKSGTNEFHGSGFEYYQGQFLSSFENQEKSSIFGFCAPGQNPNTGCAVPVLPRSDENRYGGTLGGPILKDKLFFFGSTYWDRQRSGVSPSTSTTLTPTPAGIAQLASTFPGNAAVAALQTTGPYAIPVGNPAPVGAITPENITGPGGVTATNVPFSFVQRLVASPYNDQEHLGRIDWQPTDRDHLFARYFYQNLVLAAAAGDIPSGGYTNSTDTVHTIGADWSHTFSDTWVDQLRYSFQQATGAFDGGGFSNCTISAPNVCPAQVTINSGFESLGLNTDFPQGRVVKVTQVQDNAIWTHGRHIILFGGEVDYQNSPQVGLFNYGGVYTFNDFSNFISQAPGAGQPISNAQVALADGDFTTKYKETDVATYIQDDWKVSPTFTAHIGLRWEYFSPSFNVLHDESVARESNPATAFWSPSLPLADRTFPAIQQYVKGFEPRLGFSWNPGFDSKLVVKAGYAINENPAFYNIGTNVQDTAPISNAGVVYCTGDATCIPSNGSISYSSVRGLNLASLPRGGDPRMRDQTTVPQNLRPPYTQTYTLALDHQVGSAAVAEIRYVGSLTQKNFQSVDANPDLLPVQTDFPNFAPVTLCDTPGATGFGRPNCNFGNVSTIGNGAWSNYNGLQTNLTTRDLHGVTGTISYTFSKSLDNATDAFRSTGSGGSSIAYAQNPLNTDSGERGVSGNSITHVLGAQLTYQLPNFVKSNGLLSRVANGYVLSGVYRYNSGQPYTPYQSIGLDSFTPDTSYCDGTFNSSSVAVGVDTCRLVRSNKSAPLGTVAYLNPYTGPVVNGSPTLGTPVYVAYGSDSTTTDANGNVTGYNPGTPIDPTKAHWIVNNMAYAQAVGNPYPGSARSVEHGDNFSEMDATILKTLKVTERVNVQLSMAAFNVLNQMYRGAPQTFVANTATFGSYDYSSPSAVGGVPGNTTQSGQRFVLLGGKVRF</sequence>
<organism evidence="10 11">
    <name type="scientific">Silvibacterium bohemicum</name>
    <dbReference type="NCBI Taxonomy" id="1577686"/>
    <lineage>
        <taxon>Bacteria</taxon>
        <taxon>Pseudomonadati</taxon>
        <taxon>Acidobacteriota</taxon>
        <taxon>Terriglobia</taxon>
        <taxon>Terriglobales</taxon>
        <taxon>Acidobacteriaceae</taxon>
        <taxon>Silvibacterium</taxon>
    </lineage>
</organism>
<keyword evidence="2" id="KW-0813">Transport</keyword>
<evidence type="ECO:0008006" key="12">
    <source>
        <dbReference type="Google" id="ProtNLM"/>
    </source>
</evidence>
<feature type="domain" description="TonB-dependent transporter Oar-like beta-barrel" evidence="9">
    <location>
        <begin position="1038"/>
        <end position="1153"/>
    </location>
</feature>
<dbReference type="GO" id="GO:0009279">
    <property type="term" value="C:cell outer membrane"/>
    <property type="evidence" value="ECO:0007669"/>
    <property type="project" value="UniProtKB-SubCell"/>
</dbReference>
<dbReference type="Pfam" id="PF13620">
    <property type="entry name" value="CarboxypepD_reg"/>
    <property type="match status" value="1"/>
</dbReference>
<dbReference type="Gene3D" id="2.40.170.20">
    <property type="entry name" value="TonB-dependent receptor, beta-barrel domain"/>
    <property type="match status" value="1"/>
</dbReference>
<keyword evidence="3" id="KW-1134">Transmembrane beta strand</keyword>
<evidence type="ECO:0000256" key="7">
    <source>
        <dbReference type="SAM" id="SignalP"/>
    </source>
</evidence>
<dbReference type="InterPro" id="IPR037066">
    <property type="entry name" value="Plug_dom_sf"/>
</dbReference>
<dbReference type="InterPro" id="IPR036942">
    <property type="entry name" value="Beta-barrel_TonB_sf"/>
</dbReference>
<evidence type="ECO:0000256" key="6">
    <source>
        <dbReference type="ARBA" id="ARBA00023237"/>
    </source>
</evidence>
<evidence type="ECO:0000256" key="5">
    <source>
        <dbReference type="ARBA" id="ARBA00023136"/>
    </source>
</evidence>
<dbReference type="PANTHER" id="PTHR30069:SF46">
    <property type="entry name" value="OAR PROTEIN"/>
    <property type="match status" value="1"/>
</dbReference>
<evidence type="ECO:0000259" key="8">
    <source>
        <dbReference type="Pfam" id="PF07715"/>
    </source>
</evidence>
<dbReference type="InterPro" id="IPR039426">
    <property type="entry name" value="TonB-dep_rcpt-like"/>
</dbReference>
<dbReference type="RefSeq" id="WP_050060668.1">
    <property type="nucleotide sequence ID" value="NZ_JACHEK010000007.1"/>
</dbReference>
<name>A0A841K4T0_9BACT</name>
<dbReference type="InterPro" id="IPR013784">
    <property type="entry name" value="Carb-bd-like_fold"/>
</dbReference>
<evidence type="ECO:0000313" key="10">
    <source>
        <dbReference type="EMBL" id="MBB6145618.1"/>
    </source>
</evidence>
<dbReference type="GO" id="GO:0030246">
    <property type="term" value="F:carbohydrate binding"/>
    <property type="evidence" value="ECO:0007669"/>
    <property type="project" value="InterPro"/>
</dbReference>
<dbReference type="EMBL" id="JACHEK010000007">
    <property type="protein sequence ID" value="MBB6145618.1"/>
    <property type="molecule type" value="Genomic_DNA"/>
</dbReference>
<evidence type="ECO:0000256" key="3">
    <source>
        <dbReference type="ARBA" id="ARBA00022452"/>
    </source>
</evidence>
<comment type="caution">
    <text evidence="10">The sequence shown here is derived from an EMBL/GenBank/DDBJ whole genome shotgun (WGS) entry which is preliminary data.</text>
</comment>
<evidence type="ECO:0000259" key="9">
    <source>
        <dbReference type="Pfam" id="PF25183"/>
    </source>
</evidence>
<dbReference type="InterPro" id="IPR057601">
    <property type="entry name" value="Oar-like_b-barrel"/>
</dbReference>
<comment type="subcellular location">
    <subcellularLocation>
        <location evidence="1">Cell outer membrane</location>
        <topology evidence="1">Multi-pass membrane protein</topology>
    </subcellularLocation>
</comment>
<dbReference type="Gene3D" id="2.170.130.10">
    <property type="entry name" value="TonB-dependent receptor, plug domain"/>
    <property type="match status" value="1"/>
</dbReference>
<keyword evidence="6" id="KW-0998">Cell outer membrane</keyword>